<feature type="domain" description="Integrase catalytic" evidence="2">
    <location>
        <begin position="21"/>
        <end position="144"/>
    </location>
</feature>
<protein>
    <recommendedName>
        <fullName evidence="2">Integrase catalytic domain-containing protein</fullName>
    </recommendedName>
</protein>
<dbReference type="EMBL" id="QGNW01000317">
    <property type="protein sequence ID" value="RVW77141.1"/>
    <property type="molecule type" value="Genomic_DNA"/>
</dbReference>
<dbReference type="AlphaFoldDB" id="A0A438GYX1"/>
<dbReference type="PROSITE" id="PS50994">
    <property type="entry name" value="INTEGRASE"/>
    <property type="match status" value="1"/>
</dbReference>
<organism evidence="3 4">
    <name type="scientific">Vitis vinifera</name>
    <name type="common">Grape</name>
    <dbReference type="NCBI Taxonomy" id="29760"/>
    <lineage>
        <taxon>Eukaryota</taxon>
        <taxon>Viridiplantae</taxon>
        <taxon>Streptophyta</taxon>
        <taxon>Embryophyta</taxon>
        <taxon>Tracheophyta</taxon>
        <taxon>Spermatophyta</taxon>
        <taxon>Magnoliopsida</taxon>
        <taxon>eudicotyledons</taxon>
        <taxon>Gunneridae</taxon>
        <taxon>Pentapetalae</taxon>
        <taxon>rosids</taxon>
        <taxon>Vitales</taxon>
        <taxon>Vitaceae</taxon>
        <taxon>Viteae</taxon>
        <taxon>Vitis</taxon>
    </lineage>
</organism>
<evidence type="ECO:0000259" key="2">
    <source>
        <dbReference type="PROSITE" id="PS50994"/>
    </source>
</evidence>
<proteinExistence type="predicted"/>
<dbReference type="GO" id="GO:0003676">
    <property type="term" value="F:nucleic acid binding"/>
    <property type="evidence" value="ECO:0007669"/>
    <property type="project" value="InterPro"/>
</dbReference>
<dbReference type="GO" id="GO:0015074">
    <property type="term" value="P:DNA integration"/>
    <property type="evidence" value="ECO:0007669"/>
    <property type="project" value="InterPro"/>
</dbReference>
<evidence type="ECO:0000256" key="1">
    <source>
        <dbReference type="SAM" id="MobiDB-lite"/>
    </source>
</evidence>
<dbReference type="SUPFAM" id="SSF53098">
    <property type="entry name" value="Ribonuclease H-like"/>
    <property type="match status" value="1"/>
</dbReference>
<reference evidence="3 4" key="1">
    <citation type="journal article" date="2018" name="PLoS Genet.">
        <title>Population sequencing reveals clonal diversity and ancestral inbreeding in the grapevine cultivar Chardonnay.</title>
        <authorList>
            <person name="Roach M.J."/>
            <person name="Johnson D.L."/>
            <person name="Bohlmann J."/>
            <person name="van Vuuren H.J."/>
            <person name="Jones S.J."/>
            <person name="Pretorius I.S."/>
            <person name="Schmidt S.A."/>
            <person name="Borneman A.R."/>
        </authorList>
    </citation>
    <scope>NUCLEOTIDE SEQUENCE [LARGE SCALE GENOMIC DNA]</scope>
    <source>
        <strain evidence="4">cv. Chardonnay</strain>
        <tissue evidence="3">Leaf</tissue>
    </source>
</reference>
<name>A0A438GYX1_VITVI</name>
<dbReference type="InterPro" id="IPR050951">
    <property type="entry name" value="Retrovirus_Pol_polyprotein"/>
</dbReference>
<evidence type="ECO:0000313" key="3">
    <source>
        <dbReference type="EMBL" id="RVW77141.1"/>
    </source>
</evidence>
<dbReference type="Gene3D" id="3.30.420.10">
    <property type="entry name" value="Ribonuclease H-like superfamily/Ribonuclease H"/>
    <property type="match status" value="1"/>
</dbReference>
<dbReference type="InterPro" id="IPR001584">
    <property type="entry name" value="Integrase_cat-core"/>
</dbReference>
<dbReference type="PANTHER" id="PTHR37984:SF5">
    <property type="entry name" value="PROTEIN NYNRIN-LIKE"/>
    <property type="match status" value="1"/>
</dbReference>
<accession>A0A438GYX1</accession>
<feature type="region of interest" description="Disordered" evidence="1">
    <location>
        <begin position="257"/>
        <end position="285"/>
    </location>
</feature>
<gene>
    <name evidence="3" type="ORF">CK203_054277</name>
</gene>
<dbReference type="PANTHER" id="PTHR37984">
    <property type="entry name" value="PROTEIN CBG26694"/>
    <property type="match status" value="1"/>
</dbReference>
<dbReference type="InterPro" id="IPR036397">
    <property type="entry name" value="RNaseH_sf"/>
</dbReference>
<feature type="compositionally biased region" description="Pro residues" evidence="1">
    <location>
        <begin position="263"/>
        <end position="275"/>
    </location>
</feature>
<dbReference type="Proteomes" id="UP000288805">
    <property type="component" value="Unassembled WGS sequence"/>
</dbReference>
<evidence type="ECO:0000313" key="4">
    <source>
        <dbReference type="Proteomes" id="UP000288805"/>
    </source>
</evidence>
<dbReference type="InterPro" id="IPR012337">
    <property type="entry name" value="RNaseH-like_sf"/>
</dbReference>
<sequence>MKKEAAAYVKRCDKCQRYAPIPHMPSTTLNHLRSMALRTVGMDIVRPLPTAPAQKNFCLLPQIISVSGWKLKHMLAPKIGCHQVCMEKYYLPFWNSPTIIADNGPQFDSIAFRNFCSELNIRNSYSTPRYPQSNGQAEATNKTLITALKKRLEQAKGKWVEELPRRPMGLPNYTRTANRKYSFRSCIWNGRRHSYRNRKKFGWTDEVREARPSGWQIITKGISTLQSQSETKKLKNETSVRSCLTSPSVGLSHLLPHAGGRPLIPPDSLPQPNPPGGLHFFSNGG</sequence>
<comment type="caution">
    <text evidence="3">The sequence shown here is derived from an EMBL/GenBank/DDBJ whole genome shotgun (WGS) entry which is preliminary data.</text>
</comment>